<dbReference type="PANTHER" id="PTHR38104:SF1">
    <property type="entry name" value="ANTI-SIGMA-E FACTOR RSEA"/>
    <property type="match status" value="1"/>
</dbReference>
<dbReference type="PIRSF" id="PIRSF016938">
    <property type="entry name" value="RseA"/>
    <property type="match status" value="1"/>
</dbReference>
<evidence type="ECO:0000259" key="8">
    <source>
        <dbReference type="Pfam" id="PF03872"/>
    </source>
</evidence>
<dbReference type="RefSeq" id="WP_168660763.1">
    <property type="nucleotide sequence ID" value="NZ_CP051180.1"/>
</dbReference>
<evidence type="ECO:0000256" key="7">
    <source>
        <dbReference type="PIRNR" id="PIRNR016938"/>
    </source>
</evidence>
<evidence type="ECO:0000256" key="2">
    <source>
        <dbReference type="ARBA" id="ARBA00005837"/>
    </source>
</evidence>
<dbReference type="Pfam" id="PF03872">
    <property type="entry name" value="RseA_N"/>
    <property type="match status" value="1"/>
</dbReference>
<organism evidence="10 11">
    <name type="scientific">Ferrimonas lipolytica</name>
    <dbReference type="NCBI Taxonomy" id="2724191"/>
    <lineage>
        <taxon>Bacteria</taxon>
        <taxon>Pseudomonadati</taxon>
        <taxon>Pseudomonadota</taxon>
        <taxon>Gammaproteobacteria</taxon>
        <taxon>Alteromonadales</taxon>
        <taxon>Ferrimonadaceae</taxon>
        <taxon>Ferrimonas</taxon>
    </lineage>
</organism>
<keyword evidence="11" id="KW-1185">Reference proteome</keyword>
<keyword evidence="6 7" id="KW-0472">Membrane</keyword>
<dbReference type="KEGG" id="fes:HER31_11760"/>
<feature type="domain" description="Anti sigma-E protein RseA C-terminal" evidence="9">
    <location>
        <begin position="122"/>
        <end position="177"/>
    </location>
</feature>
<dbReference type="InterPro" id="IPR005573">
    <property type="entry name" value="Anti-sigma_E_RseA_C"/>
</dbReference>
<dbReference type="InterPro" id="IPR005572">
    <property type="entry name" value="Anti-sigma_E_RseA_N"/>
</dbReference>
<dbReference type="InterPro" id="IPR026279">
    <property type="entry name" value="RseA"/>
</dbReference>
<gene>
    <name evidence="10" type="ORF">HER31_11760</name>
</gene>
<dbReference type="EMBL" id="CP051180">
    <property type="protein sequence ID" value="QIZ77503.1"/>
    <property type="molecule type" value="Genomic_DNA"/>
</dbReference>
<dbReference type="Proteomes" id="UP000501602">
    <property type="component" value="Chromosome"/>
</dbReference>
<dbReference type="GO" id="GO:0005886">
    <property type="term" value="C:plasma membrane"/>
    <property type="evidence" value="ECO:0007669"/>
    <property type="project" value="UniProtKB-SubCell"/>
</dbReference>
<keyword evidence="4" id="KW-0812">Transmembrane</keyword>
<comment type="similarity">
    <text evidence="2 7">Belongs to the RseA family.</text>
</comment>
<dbReference type="Pfam" id="PF03873">
    <property type="entry name" value="RseA_C"/>
    <property type="match status" value="1"/>
</dbReference>
<name>A0A6H1UGQ5_9GAMM</name>
<evidence type="ECO:0000256" key="3">
    <source>
        <dbReference type="ARBA" id="ARBA00022475"/>
    </source>
</evidence>
<dbReference type="CDD" id="cd16328">
    <property type="entry name" value="RseA_N"/>
    <property type="match status" value="1"/>
</dbReference>
<dbReference type="PANTHER" id="PTHR38104">
    <property type="match status" value="1"/>
</dbReference>
<sequence length="184" mass="20107">MSDIKEHLSNYVDGNEHDGMLDQIMSDPELRQRWQNYHLVGDVIRNEVPAQINFDIAGQVAAQLELEPTVLAPKPSKQRFAMPAKVVQLSKQFGQYAIAAGVAAVAVVGVQQYGAQNSAVNPSPVLQTTPMLGAPTPASYQVPGMGAQNERTAEESAKEQQIRANAFLRDHLLQQRLNGVVVQH</sequence>
<reference evidence="10 11" key="1">
    <citation type="submission" date="2020-04" db="EMBL/GenBank/DDBJ databases">
        <title>Ferrimonas sp. S7 isolated from sea water.</title>
        <authorList>
            <person name="Bae S.S."/>
            <person name="Baek K."/>
        </authorList>
    </citation>
    <scope>NUCLEOTIDE SEQUENCE [LARGE SCALE GENOMIC DNA]</scope>
    <source>
        <strain evidence="10 11">S7</strain>
    </source>
</reference>
<accession>A0A6H1UGQ5</accession>
<evidence type="ECO:0000313" key="11">
    <source>
        <dbReference type="Proteomes" id="UP000501602"/>
    </source>
</evidence>
<dbReference type="SUPFAM" id="SSF89069">
    <property type="entry name" value="N-terminal, cytoplasmic domain of anti-sigmaE factor RseA"/>
    <property type="match status" value="1"/>
</dbReference>
<keyword evidence="5" id="KW-1133">Transmembrane helix</keyword>
<keyword evidence="3 7" id="KW-1003">Cell membrane</keyword>
<comment type="function">
    <text evidence="7">An anti-sigma factor for extracytoplasmic function (ECF) sigma factor sigma-E (RpoE). ECF sigma factors are held in an inactive form by an anti-sigma factor until released by regulated intramembrane proteolysis (RIP). RIP occurs when an extracytoplasmic signal triggers a concerted proteolytic cascade to transmit information and elicit cellular responses. The membrane-spanning regulatory substrate protein is first cut periplasmically (site-1 protease, S1P, DegS), then within the membrane itself (site-2 protease, S2P, RseP), while cytoplasmic proteases finish degrading the anti-sigma factor, liberating sigma-E.</text>
</comment>
<evidence type="ECO:0000256" key="1">
    <source>
        <dbReference type="ARBA" id="ARBA00004162"/>
    </source>
</evidence>
<dbReference type="InterPro" id="IPR052383">
    <property type="entry name" value="Anti-sigma-E_RseA-like"/>
</dbReference>
<keyword evidence="7" id="KW-0997">Cell inner membrane</keyword>
<evidence type="ECO:0000313" key="10">
    <source>
        <dbReference type="EMBL" id="QIZ77503.1"/>
    </source>
</evidence>
<dbReference type="GO" id="GO:0016989">
    <property type="term" value="F:sigma factor antagonist activity"/>
    <property type="evidence" value="ECO:0007669"/>
    <property type="project" value="InterPro"/>
</dbReference>
<proteinExistence type="inferred from homology"/>
<dbReference type="Gene3D" id="1.10.10.880">
    <property type="entry name" value="Anti sigma-E protein RseA, N-terminal domain"/>
    <property type="match status" value="1"/>
</dbReference>
<evidence type="ECO:0000259" key="9">
    <source>
        <dbReference type="Pfam" id="PF03873"/>
    </source>
</evidence>
<dbReference type="InterPro" id="IPR036147">
    <property type="entry name" value="Anti-sigma_E_RseA_N_sf"/>
</dbReference>
<feature type="domain" description="Anti sigma-E protein RseA N-terminal" evidence="8">
    <location>
        <begin position="5"/>
        <end position="83"/>
    </location>
</feature>
<comment type="subcellular location">
    <subcellularLocation>
        <location evidence="7">Cell inner membrane</location>
    </subcellularLocation>
    <subcellularLocation>
        <location evidence="1">Cell membrane</location>
        <topology evidence="1">Single-pass membrane protein</topology>
    </subcellularLocation>
</comment>
<evidence type="ECO:0000256" key="6">
    <source>
        <dbReference type="ARBA" id="ARBA00023136"/>
    </source>
</evidence>
<protein>
    <recommendedName>
        <fullName evidence="7">Anti-sigma-E factor RseA</fullName>
    </recommendedName>
    <alternativeName>
        <fullName evidence="7">Regulator of SigE</fullName>
    </alternativeName>
    <alternativeName>
        <fullName evidence="7">Sigma-E anti-sigma factor RseA</fullName>
    </alternativeName>
    <alternativeName>
        <fullName evidence="7">Sigma-E factor negative regulatory protein</fullName>
    </alternativeName>
</protein>
<dbReference type="AlphaFoldDB" id="A0A6H1UGQ5"/>
<evidence type="ECO:0000256" key="5">
    <source>
        <dbReference type="ARBA" id="ARBA00022989"/>
    </source>
</evidence>
<evidence type="ECO:0000256" key="4">
    <source>
        <dbReference type="ARBA" id="ARBA00022692"/>
    </source>
</evidence>
<comment type="subunit">
    <text evidence="7">Interacts 1:1 with ECF RNA polymerase sigma-E (RpoE); this inhibits the interaction of sigma-E with the RNA polymerase catalytic core and leads to a decreased expression of sigma-E-regulated genes. Interacts with RseB.</text>
</comment>